<dbReference type="RefSeq" id="WP_057648415.1">
    <property type="nucleotide sequence ID" value="NZ_LLXU01000113.1"/>
</dbReference>
<evidence type="ECO:0000256" key="7">
    <source>
        <dbReference type="ARBA" id="ARBA00023237"/>
    </source>
</evidence>
<feature type="domain" description="TonB-dependent receptor-like beta-barrel" evidence="11">
    <location>
        <begin position="350"/>
        <end position="887"/>
    </location>
</feature>
<evidence type="ECO:0000256" key="8">
    <source>
        <dbReference type="PROSITE-ProRule" id="PRU01360"/>
    </source>
</evidence>
<evidence type="ECO:0000259" key="11">
    <source>
        <dbReference type="Pfam" id="PF00593"/>
    </source>
</evidence>
<dbReference type="InterPro" id="IPR036942">
    <property type="entry name" value="Beta-barrel_TonB_sf"/>
</dbReference>
<keyword evidence="5 9" id="KW-0798">TonB box</keyword>
<keyword evidence="4 8" id="KW-0812">Transmembrane</keyword>
<feature type="domain" description="TonB-dependent receptor plug" evidence="12">
    <location>
        <begin position="48"/>
        <end position="156"/>
    </location>
</feature>
<feature type="chain" id="PRO_5006390093" evidence="10">
    <location>
        <begin position="21"/>
        <end position="893"/>
    </location>
</feature>
<dbReference type="OrthoDB" id="6276154at2"/>
<dbReference type="EMBL" id="LLXU01000113">
    <property type="protein sequence ID" value="KRG38813.1"/>
    <property type="molecule type" value="Genomic_DNA"/>
</dbReference>
<dbReference type="Gene3D" id="2.170.130.10">
    <property type="entry name" value="TonB-dependent receptor, plug domain"/>
    <property type="match status" value="1"/>
</dbReference>
<dbReference type="Pfam" id="PF00593">
    <property type="entry name" value="TonB_dep_Rec_b-barrel"/>
    <property type="match status" value="1"/>
</dbReference>
<keyword evidence="3 8" id="KW-1134">Transmembrane beta strand</keyword>
<evidence type="ECO:0000256" key="9">
    <source>
        <dbReference type="RuleBase" id="RU003357"/>
    </source>
</evidence>
<keyword evidence="10" id="KW-0732">Signal</keyword>
<comment type="caution">
    <text evidence="13">The sequence shown here is derived from an EMBL/GenBank/DDBJ whole genome shotgun (WGS) entry which is preliminary data.</text>
</comment>
<dbReference type="STRING" id="676599.ARC20_14330"/>
<evidence type="ECO:0000256" key="4">
    <source>
        <dbReference type="ARBA" id="ARBA00022692"/>
    </source>
</evidence>
<protein>
    <submittedName>
        <fullName evidence="13">TonB-dependent receptor</fullName>
    </submittedName>
</protein>
<dbReference type="PANTHER" id="PTHR47234">
    <property type="match status" value="1"/>
</dbReference>
<accession>A0A0R0A0Y3</accession>
<dbReference type="InterPro" id="IPR012910">
    <property type="entry name" value="Plug_dom"/>
</dbReference>
<evidence type="ECO:0000256" key="6">
    <source>
        <dbReference type="ARBA" id="ARBA00023136"/>
    </source>
</evidence>
<reference evidence="13 14" key="1">
    <citation type="submission" date="2015-10" db="EMBL/GenBank/DDBJ databases">
        <title>Genome sequencing and analysis of members of genus Stenotrophomonas.</title>
        <authorList>
            <person name="Patil P.P."/>
            <person name="Midha S."/>
            <person name="Patil P.B."/>
        </authorList>
    </citation>
    <scope>NUCLEOTIDE SEQUENCE [LARGE SCALE GENOMIC DNA]</scope>
    <source>
        <strain evidence="13 14">JCM 16536</strain>
    </source>
</reference>
<dbReference type="GO" id="GO:0009279">
    <property type="term" value="C:cell outer membrane"/>
    <property type="evidence" value="ECO:0007669"/>
    <property type="project" value="UniProtKB-SubCell"/>
</dbReference>
<dbReference type="InterPro" id="IPR000531">
    <property type="entry name" value="Beta-barrel_TonB"/>
</dbReference>
<sequence>MRRIPLAAAVTLGLTAPAFAQDKNTADAPTSLDRIEVTGSRIRSVDVETSQPVMVLTRQDIEKQGLTSVADVLKRISVNGATMNTTINNGGDGSATVNLRNLGSDRTLVLVNGRRWVSGLTGSVDLNTIPTAVIERVEILKDGASSIYGSDAIAGVVNIITRSNFDGAEVNAYVGQYGQGDGQRTSFDATLGMNGDRGNLVIGVSSVTEDAVMAGDRTLSSEPYYGYGSSAYSSYSASGKLRVNGTWMVLPDGATGSGSASNPYYALDQYVPYTTSEYGYNYAKDNYLVTPQKRDSLYVQGSYDLTDSIRFKMDALYNQRQSSQRLAGYPLSSAGTGILMSGESYYNPFNTAYGGDGSDAQWSHRLTEYPRLYKQDVKTQHFYGGLEGDFEFSGRQFSWDAGFSTNKTDQTETQYGDVNLLNLQNALGASAVVDGVLSCLDSGGAVISGCVPFNPLSPAGAVTQEQLNYILFTAHNTYQYKNNSFTGNISGELLELPAGWMSVAAGFEHREESGYSSPDALIASGYTSGNSFTPTSGGYNLNDYYAELAIPLLKDLPGAKALDLSLAGRYSDYNTFGSTTNYKIGLTWRPIDDLLVRGNYATGFRAPSIEDLYLGASDSYDSYSDPCSTNSSTYTSAVAAACSAAGVPDGYVAQYNSSTGSNSGQTIYPFTYTSNPDLKPETSKNTTFGFVYSPSWAPGLDVSLDWWKIRIEDAISEFSASYILDQCYDKGVSAYCDLVTRDAEGTITNLVIKPLNVGQRRMEGYDFSAHYRLPETAYGQFTVTLDSTYVTRNESKVDDDSDWESTNGIYWQTDPNWRLRGTVGLDWSYGNFSANWSLRYYSGMQDYEWGQNDDGSYNHIAATAFHDLQLSYQLPWNATVRLGASNLFDKDPP</sequence>
<evidence type="ECO:0000256" key="2">
    <source>
        <dbReference type="ARBA" id="ARBA00022448"/>
    </source>
</evidence>
<evidence type="ECO:0000313" key="14">
    <source>
        <dbReference type="Proteomes" id="UP000051802"/>
    </source>
</evidence>
<keyword evidence="7 8" id="KW-0998">Cell outer membrane</keyword>
<keyword evidence="6 8" id="KW-0472">Membrane</keyword>
<evidence type="ECO:0000256" key="1">
    <source>
        <dbReference type="ARBA" id="ARBA00004571"/>
    </source>
</evidence>
<comment type="subcellular location">
    <subcellularLocation>
        <location evidence="1 8">Cell outer membrane</location>
        <topology evidence="1 8">Multi-pass membrane protein</topology>
    </subcellularLocation>
</comment>
<comment type="similarity">
    <text evidence="8 9">Belongs to the TonB-dependent receptor family.</text>
</comment>
<dbReference type="InterPro" id="IPR039426">
    <property type="entry name" value="TonB-dep_rcpt-like"/>
</dbReference>
<dbReference type="Gene3D" id="2.40.170.20">
    <property type="entry name" value="TonB-dependent receptor, beta-barrel domain"/>
    <property type="match status" value="1"/>
</dbReference>
<dbReference type="PANTHER" id="PTHR47234:SF2">
    <property type="entry name" value="TONB-DEPENDENT RECEPTOR"/>
    <property type="match status" value="1"/>
</dbReference>
<evidence type="ECO:0000256" key="5">
    <source>
        <dbReference type="ARBA" id="ARBA00023077"/>
    </source>
</evidence>
<dbReference type="CDD" id="cd01347">
    <property type="entry name" value="ligand_gated_channel"/>
    <property type="match status" value="1"/>
</dbReference>
<evidence type="ECO:0000259" key="12">
    <source>
        <dbReference type="Pfam" id="PF07715"/>
    </source>
</evidence>
<organism evidence="13 14">
    <name type="scientific">Stenotrophomonas panacihumi</name>
    <dbReference type="NCBI Taxonomy" id="676599"/>
    <lineage>
        <taxon>Bacteria</taxon>
        <taxon>Pseudomonadati</taxon>
        <taxon>Pseudomonadota</taxon>
        <taxon>Gammaproteobacteria</taxon>
        <taxon>Lysobacterales</taxon>
        <taxon>Lysobacteraceae</taxon>
        <taxon>Stenotrophomonas</taxon>
    </lineage>
</organism>
<feature type="non-terminal residue" evidence="13">
    <location>
        <position position="893"/>
    </location>
</feature>
<evidence type="ECO:0000256" key="10">
    <source>
        <dbReference type="SAM" id="SignalP"/>
    </source>
</evidence>
<evidence type="ECO:0000313" key="13">
    <source>
        <dbReference type="EMBL" id="KRG38813.1"/>
    </source>
</evidence>
<dbReference type="Pfam" id="PF07715">
    <property type="entry name" value="Plug"/>
    <property type="match status" value="1"/>
</dbReference>
<keyword evidence="14" id="KW-1185">Reference proteome</keyword>
<keyword evidence="2 8" id="KW-0813">Transport</keyword>
<dbReference type="InterPro" id="IPR037066">
    <property type="entry name" value="Plug_dom_sf"/>
</dbReference>
<dbReference type="PROSITE" id="PS52016">
    <property type="entry name" value="TONB_DEPENDENT_REC_3"/>
    <property type="match status" value="1"/>
</dbReference>
<proteinExistence type="inferred from homology"/>
<gene>
    <name evidence="13" type="ORF">ARC20_14330</name>
</gene>
<feature type="signal peptide" evidence="10">
    <location>
        <begin position="1"/>
        <end position="20"/>
    </location>
</feature>
<dbReference type="AlphaFoldDB" id="A0A0R0A0Y3"/>
<dbReference type="SUPFAM" id="SSF56935">
    <property type="entry name" value="Porins"/>
    <property type="match status" value="1"/>
</dbReference>
<name>A0A0R0A0Y3_9GAMM</name>
<dbReference type="Proteomes" id="UP000051802">
    <property type="component" value="Unassembled WGS sequence"/>
</dbReference>
<keyword evidence="13" id="KW-0675">Receptor</keyword>
<evidence type="ECO:0000256" key="3">
    <source>
        <dbReference type="ARBA" id="ARBA00022452"/>
    </source>
</evidence>